<dbReference type="PROSITE" id="PS50850">
    <property type="entry name" value="MFS"/>
    <property type="match status" value="1"/>
</dbReference>
<dbReference type="GO" id="GO:0005886">
    <property type="term" value="C:plasma membrane"/>
    <property type="evidence" value="ECO:0007669"/>
    <property type="project" value="TreeGrafter"/>
</dbReference>
<protein>
    <submittedName>
        <fullName evidence="10">MFS general substrate transporter</fullName>
    </submittedName>
</protein>
<feature type="transmembrane region" description="Helical" evidence="8">
    <location>
        <begin position="426"/>
        <end position="451"/>
    </location>
</feature>
<reference evidence="10 11" key="1">
    <citation type="submission" date="2016-10" db="EMBL/GenBank/DDBJ databases">
        <title>Draft genome sequence of Coniochaeta ligniaria NRRL30616, a lignocellulolytic fungus for bioabatement of inhibitors in plant biomass hydrolysates.</title>
        <authorList>
            <consortium name="DOE Joint Genome Institute"/>
            <person name="Jimenez D.J."/>
            <person name="Hector R.E."/>
            <person name="Riley R."/>
            <person name="Sun H."/>
            <person name="Grigoriev I.V."/>
            <person name="Van Elsas J.D."/>
            <person name="Nichols N.N."/>
        </authorList>
    </citation>
    <scope>NUCLEOTIDE SEQUENCE [LARGE SCALE GENOMIC DNA]</scope>
    <source>
        <strain evidence="10 11">NRRL 30616</strain>
    </source>
</reference>
<gene>
    <name evidence="10" type="ORF">CONLIGDRAFT_629912</name>
</gene>
<dbReference type="PANTHER" id="PTHR23501:SF12">
    <property type="entry name" value="MAJOR FACILITATOR SUPERFAMILY (MFS) PROFILE DOMAIN-CONTAINING PROTEIN-RELATED"/>
    <property type="match status" value="1"/>
</dbReference>
<evidence type="ECO:0000256" key="1">
    <source>
        <dbReference type="ARBA" id="ARBA00004141"/>
    </source>
</evidence>
<dbReference type="PANTHER" id="PTHR23501">
    <property type="entry name" value="MAJOR FACILITATOR SUPERFAMILY"/>
    <property type="match status" value="1"/>
</dbReference>
<keyword evidence="11" id="KW-1185">Reference proteome</keyword>
<evidence type="ECO:0000259" key="9">
    <source>
        <dbReference type="PROSITE" id="PS50850"/>
    </source>
</evidence>
<dbReference type="InterPro" id="IPR020846">
    <property type="entry name" value="MFS_dom"/>
</dbReference>
<feature type="non-terminal residue" evidence="10">
    <location>
        <position position="567"/>
    </location>
</feature>
<dbReference type="InterPro" id="IPR036259">
    <property type="entry name" value="MFS_trans_sf"/>
</dbReference>
<dbReference type="SUPFAM" id="SSF103473">
    <property type="entry name" value="MFS general substrate transporter"/>
    <property type="match status" value="2"/>
</dbReference>
<name>A0A1J7JS84_9PEZI</name>
<proteinExistence type="inferred from homology"/>
<evidence type="ECO:0000256" key="7">
    <source>
        <dbReference type="SAM" id="MobiDB-lite"/>
    </source>
</evidence>
<feature type="transmembrane region" description="Helical" evidence="8">
    <location>
        <begin position="292"/>
        <end position="311"/>
    </location>
</feature>
<feature type="transmembrane region" description="Helical" evidence="8">
    <location>
        <begin position="220"/>
        <end position="240"/>
    </location>
</feature>
<feature type="transmembrane region" description="Helical" evidence="8">
    <location>
        <begin position="463"/>
        <end position="483"/>
    </location>
</feature>
<feature type="compositionally biased region" description="Polar residues" evidence="7">
    <location>
        <begin position="1"/>
        <end position="11"/>
    </location>
</feature>
<feature type="transmembrane region" description="Helical" evidence="8">
    <location>
        <begin position="537"/>
        <end position="557"/>
    </location>
</feature>
<evidence type="ECO:0000313" key="10">
    <source>
        <dbReference type="EMBL" id="OIW32212.1"/>
    </source>
</evidence>
<accession>A0A1J7JS84</accession>
<feature type="transmembrane region" description="Helical" evidence="8">
    <location>
        <begin position="372"/>
        <end position="389"/>
    </location>
</feature>
<dbReference type="OrthoDB" id="10021397at2759"/>
<dbReference type="InterPro" id="IPR011701">
    <property type="entry name" value="MFS"/>
</dbReference>
<feature type="transmembrane region" description="Helical" evidence="8">
    <location>
        <begin position="332"/>
        <end position="352"/>
    </location>
</feature>
<evidence type="ECO:0000256" key="8">
    <source>
        <dbReference type="SAM" id="Phobius"/>
    </source>
</evidence>
<dbReference type="Proteomes" id="UP000182658">
    <property type="component" value="Unassembled WGS sequence"/>
</dbReference>
<dbReference type="Pfam" id="PF07690">
    <property type="entry name" value="MFS_1"/>
    <property type="match status" value="1"/>
</dbReference>
<comment type="similarity">
    <text evidence="2">Belongs to the major facilitator superfamily. TCR/Tet family.</text>
</comment>
<comment type="subcellular location">
    <subcellularLocation>
        <location evidence="1">Membrane</location>
        <topology evidence="1">Multi-pass membrane protein</topology>
    </subcellularLocation>
</comment>
<evidence type="ECO:0000256" key="6">
    <source>
        <dbReference type="ARBA" id="ARBA00023136"/>
    </source>
</evidence>
<feature type="region of interest" description="Disordered" evidence="7">
    <location>
        <begin position="1"/>
        <end position="23"/>
    </location>
</feature>
<feature type="transmembrane region" description="Helical" evidence="8">
    <location>
        <begin position="188"/>
        <end position="208"/>
    </location>
</feature>
<dbReference type="EMBL" id="KV875095">
    <property type="protein sequence ID" value="OIW32212.1"/>
    <property type="molecule type" value="Genomic_DNA"/>
</dbReference>
<sequence>MGVADETSTVHSRNENDHGNVPGIVATLPEQVHDIEMSDDCRNEAMGAGTPETEPKRTITGLRWFIVFTSLMSTVLLFALDNTIVATIQPSIVETFNDQQSLAWIGVSFVLGQIVILPVGKAYGMFSMKILFVTSLILFEAGSAICGAAPSMDAIIVGRVIAGVGGAGVYVGGLTYISILTTPNERPLYLAILMSVWGFGNVLGPIVGGSFAVSSATWRWGFYINLPIAAAFSPAFLFSLPNINAMPDTPFSKKIRMQDWVGIVVFTAFCLCFCMAGSFGGTLYAWDSGSEIALWVMTFVLLIAFILVTIYHPLVPAESRLLPVSFMRTKDLVIIPLQAFLVAGSMMMSIYYTPLIFQFTRGDGPLLAGVRILPLVCMIVFGCLFNGLVMPKLGYYMPWFVVGNALLVAGSTLMTTITRSISNSALYGYTVLIGLGIGAFQSAGIGVACALAQPSDISNVVSVMTVGQVLGIILSLAVSGSVFTNRAIEKITTALPELPADKITELITGASGHFYKSLSDSDRAVVVVQITSAISEAFYYLVGITAIGFITSLCLSVRTSLSCARPL</sequence>
<evidence type="ECO:0000256" key="2">
    <source>
        <dbReference type="ARBA" id="ARBA00007520"/>
    </source>
</evidence>
<feature type="transmembrane region" description="Helical" evidence="8">
    <location>
        <begin position="156"/>
        <end position="176"/>
    </location>
</feature>
<dbReference type="InParanoid" id="A0A1J7JS84"/>
<feature type="transmembrane region" description="Helical" evidence="8">
    <location>
        <begin position="260"/>
        <end position="286"/>
    </location>
</feature>
<feature type="domain" description="Major facilitator superfamily (MFS) profile" evidence="9">
    <location>
        <begin position="67"/>
        <end position="560"/>
    </location>
</feature>
<evidence type="ECO:0000313" key="11">
    <source>
        <dbReference type="Proteomes" id="UP000182658"/>
    </source>
</evidence>
<keyword evidence="6 8" id="KW-0472">Membrane</keyword>
<keyword evidence="3" id="KW-0813">Transport</keyword>
<feature type="transmembrane region" description="Helical" evidence="8">
    <location>
        <begin position="101"/>
        <end position="119"/>
    </location>
</feature>
<keyword evidence="4 8" id="KW-0812">Transmembrane</keyword>
<dbReference type="AlphaFoldDB" id="A0A1J7JS84"/>
<feature type="transmembrane region" description="Helical" evidence="8">
    <location>
        <begin position="396"/>
        <end position="414"/>
    </location>
</feature>
<evidence type="ECO:0000256" key="5">
    <source>
        <dbReference type="ARBA" id="ARBA00022989"/>
    </source>
</evidence>
<evidence type="ECO:0000256" key="3">
    <source>
        <dbReference type="ARBA" id="ARBA00022448"/>
    </source>
</evidence>
<evidence type="ECO:0000256" key="4">
    <source>
        <dbReference type="ARBA" id="ARBA00022692"/>
    </source>
</evidence>
<organism evidence="10 11">
    <name type="scientific">Coniochaeta ligniaria NRRL 30616</name>
    <dbReference type="NCBI Taxonomy" id="1408157"/>
    <lineage>
        <taxon>Eukaryota</taxon>
        <taxon>Fungi</taxon>
        <taxon>Dikarya</taxon>
        <taxon>Ascomycota</taxon>
        <taxon>Pezizomycotina</taxon>
        <taxon>Sordariomycetes</taxon>
        <taxon>Sordariomycetidae</taxon>
        <taxon>Coniochaetales</taxon>
        <taxon>Coniochaetaceae</taxon>
        <taxon>Coniochaeta</taxon>
    </lineage>
</organism>
<feature type="transmembrane region" description="Helical" evidence="8">
    <location>
        <begin position="64"/>
        <end position="89"/>
    </location>
</feature>
<dbReference type="GO" id="GO:0022857">
    <property type="term" value="F:transmembrane transporter activity"/>
    <property type="evidence" value="ECO:0007669"/>
    <property type="project" value="InterPro"/>
</dbReference>
<keyword evidence="5 8" id="KW-1133">Transmembrane helix</keyword>
<dbReference type="Gene3D" id="1.20.1250.20">
    <property type="entry name" value="MFS general substrate transporter like domains"/>
    <property type="match status" value="2"/>
</dbReference>